<accession>A0A0E9N146</accession>
<dbReference type="RefSeq" id="WP_046369585.1">
    <property type="nucleotide sequence ID" value="NZ_BBWV01000002.1"/>
</dbReference>
<comment type="caution">
    <text evidence="1">The sequence shown here is derived from an EMBL/GenBank/DDBJ whole genome shotgun (WGS) entry which is preliminary data.</text>
</comment>
<organism evidence="1 2">
    <name type="scientific">Flavihumibacter petaseus NBRC 106054</name>
    <dbReference type="NCBI Taxonomy" id="1220578"/>
    <lineage>
        <taxon>Bacteria</taxon>
        <taxon>Pseudomonadati</taxon>
        <taxon>Bacteroidota</taxon>
        <taxon>Chitinophagia</taxon>
        <taxon>Chitinophagales</taxon>
        <taxon>Chitinophagaceae</taxon>
        <taxon>Flavihumibacter</taxon>
    </lineage>
</organism>
<dbReference type="STRING" id="1220578.FPE01S_02_08580"/>
<sequence>MALDPINKFYSLNDMARWRDQWFVIGYEIRLSNKQDMNCQICRHLQGIYPKEFTYLGGWHEGCRCIALPILEDEKTRDLMLDYLLGLKKEKPFVRYFSMIPTTAKRWIESNRQLVKHQEWYSLNIKFFS</sequence>
<dbReference type="AlphaFoldDB" id="A0A0E9N146"/>
<evidence type="ECO:0000313" key="2">
    <source>
        <dbReference type="Proteomes" id="UP000033121"/>
    </source>
</evidence>
<evidence type="ECO:0008006" key="3">
    <source>
        <dbReference type="Google" id="ProtNLM"/>
    </source>
</evidence>
<proteinExistence type="predicted"/>
<evidence type="ECO:0000313" key="1">
    <source>
        <dbReference type="EMBL" id="GAO43752.1"/>
    </source>
</evidence>
<keyword evidence="2" id="KW-1185">Reference proteome</keyword>
<dbReference type="EMBL" id="BBWV01000002">
    <property type="protein sequence ID" value="GAO43752.1"/>
    <property type="molecule type" value="Genomic_DNA"/>
</dbReference>
<gene>
    <name evidence="1" type="ORF">FPE01S_02_08580</name>
</gene>
<reference evidence="1 2" key="1">
    <citation type="submission" date="2015-04" db="EMBL/GenBank/DDBJ databases">
        <title>Whole genome shotgun sequence of Flavihumibacter petaseus NBRC 106054.</title>
        <authorList>
            <person name="Miyazawa S."/>
            <person name="Hosoyama A."/>
            <person name="Hashimoto M."/>
            <person name="Noguchi M."/>
            <person name="Tsuchikane K."/>
            <person name="Ohji S."/>
            <person name="Yamazoe A."/>
            <person name="Ichikawa N."/>
            <person name="Kimura A."/>
            <person name="Fujita N."/>
        </authorList>
    </citation>
    <scope>NUCLEOTIDE SEQUENCE [LARGE SCALE GENOMIC DNA]</scope>
    <source>
        <strain evidence="1 2">NBRC 106054</strain>
    </source>
</reference>
<name>A0A0E9N146_9BACT</name>
<protein>
    <recommendedName>
        <fullName evidence="3">Phage head morphogenesis domain-containing protein</fullName>
    </recommendedName>
</protein>
<dbReference type="Proteomes" id="UP000033121">
    <property type="component" value="Unassembled WGS sequence"/>
</dbReference>
<dbReference type="OrthoDB" id="661150at2"/>